<dbReference type="PANTHER" id="PTHR47738">
    <property type="entry name" value="PTS SYSTEM FRUCTOSE-LIKE EIIA COMPONENT-RELATED"/>
    <property type="match status" value="1"/>
</dbReference>
<dbReference type="OrthoDB" id="3192919at2"/>
<sequence length="162" mass="17906">METQQIDLDLEVLGSYFADDADAPATWEEALRTLGAAFVEHGCATPEYIEAAVTRERAFPTGLDLGAWAVALPHGDPIGVLHGAISVGRFERPVRFRRMDDAEREVEVEAVFFMAVDDPERHLAVLSKLMEVIGSGSCRREMLVAYDGEAIANVVKQQLERF</sequence>
<dbReference type="CDD" id="cd00211">
    <property type="entry name" value="PTS_IIA_fru"/>
    <property type="match status" value="1"/>
</dbReference>
<organism evidence="2 3">
    <name type="scientific">[Collinsella] massiliensis</name>
    <dbReference type="NCBI Taxonomy" id="1232426"/>
    <lineage>
        <taxon>Bacteria</taxon>
        <taxon>Bacillati</taxon>
        <taxon>Actinomycetota</taxon>
        <taxon>Coriobacteriia</taxon>
        <taxon>Coriobacteriales</taxon>
        <taxon>Coriobacteriaceae</taxon>
        <taxon>Enorma</taxon>
    </lineage>
</organism>
<proteinExistence type="predicted"/>
<evidence type="ECO:0000259" key="1">
    <source>
        <dbReference type="PROSITE" id="PS51094"/>
    </source>
</evidence>
<comment type="caution">
    <text evidence="2">The sequence shown here is derived from an EMBL/GenBank/DDBJ whole genome shotgun (WGS) entry which is preliminary data.</text>
</comment>
<dbReference type="AlphaFoldDB" id="A0A1Y3XXS2"/>
<dbReference type="PANTHER" id="PTHR47738:SF3">
    <property type="entry name" value="PHOSPHOTRANSFERASE SYSTEM MANNITOL_FRUCTOSE-SPECIFIC IIA DOMAIN CONTAINING PROTEIN"/>
    <property type="match status" value="1"/>
</dbReference>
<reference evidence="3" key="1">
    <citation type="submission" date="2017-04" db="EMBL/GenBank/DDBJ databases">
        <title>Function of individual gut microbiota members based on whole genome sequencing of pure cultures obtained from chicken caecum.</title>
        <authorList>
            <person name="Medvecky M."/>
            <person name="Cejkova D."/>
            <person name="Polansky O."/>
            <person name="Karasova D."/>
            <person name="Kubasova T."/>
            <person name="Cizek A."/>
            <person name="Rychlik I."/>
        </authorList>
    </citation>
    <scope>NUCLEOTIDE SEQUENCE [LARGE SCALE GENOMIC DNA]</scope>
    <source>
        <strain evidence="3">An5</strain>
    </source>
</reference>
<dbReference type="Gene3D" id="3.40.930.10">
    <property type="entry name" value="Mannitol-specific EII, Chain A"/>
    <property type="match status" value="1"/>
</dbReference>
<keyword evidence="3" id="KW-1185">Reference proteome</keyword>
<protein>
    <recommendedName>
        <fullName evidence="1">PTS EIIA type-2 domain-containing protein</fullName>
    </recommendedName>
</protein>
<feature type="domain" description="PTS EIIA type-2" evidence="1">
    <location>
        <begin position="1"/>
        <end position="158"/>
    </location>
</feature>
<name>A0A1Y3XXS2_9ACTN</name>
<dbReference type="InterPro" id="IPR051541">
    <property type="entry name" value="PTS_SugarTrans_NitroReg"/>
</dbReference>
<dbReference type="PROSITE" id="PS51094">
    <property type="entry name" value="PTS_EIIA_TYPE_2"/>
    <property type="match status" value="1"/>
</dbReference>
<evidence type="ECO:0000313" key="2">
    <source>
        <dbReference type="EMBL" id="OUN89941.1"/>
    </source>
</evidence>
<dbReference type="InterPro" id="IPR002178">
    <property type="entry name" value="PTS_EIIA_type-2_dom"/>
</dbReference>
<dbReference type="Proteomes" id="UP000195781">
    <property type="component" value="Unassembled WGS sequence"/>
</dbReference>
<gene>
    <name evidence="2" type="ORF">B5G02_00875</name>
</gene>
<evidence type="ECO:0000313" key="3">
    <source>
        <dbReference type="Proteomes" id="UP000195781"/>
    </source>
</evidence>
<dbReference type="SUPFAM" id="SSF55804">
    <property type="entry name" value="Phoshotransferase/anion transport protein"/>
    <property type="match status" value="1"/>
</dbReference>
<accession>A0A1Y3XXS2</accession>
<dbReference type="EMBL" id="NFIE01000001">
    <property type="protein sequence ID" value="OUN89941.1"/>
    <property type="molecule type" value="Genomic_DNA"/>
</dbReference>
<dbReference type="RefSeq" id="WP_019239261.1">
    <property type="nucleotide sequence ID" value="NZ_CABKRW010000070.1"/>
</dbReference>
<dbReference type="Pfam" id="PF00359">
    <property type="entry name" value="PTS_EIIA_2"/>
    <property type="match status" value="1"/>
</dbReference>
<dbReference type="InterPro" id="IPR016152">
    <property type="entry name" value="PTrfase/Anion_transptr"/>
</dbReference>